<feature type="domain" description="WDHD1/CFT4 second beta-propeller" evidence="1">
    <location>
        <begin position="127"/>
        <end position="249"/>
    </location>
</feature>
<evidence type="ECO:0000313" key="2">
    <source>
        <dbReference type="EMBL" id="CAF1203075.1"/>
    </source>
</evidence>
<evidence type="ECO:0000259" key="1">
    <source>
        <dbReference type="Pfam" id="PF12341"/>
    </source>
</evidence>
<proteinExistence type="predicted"/>
<dbReference type="InterPro" id="IPR022100">
    <property type="entry name" value="WDHD1/CFT4_beta-prop_2nd"/>
</dbReference>
<protein>
    <recommendedName>
        <fullName evidence="1">WDHD1/CFT4 second beta-propeller domain-containing protein</fullName>
    </recommendedName>
</protein>
<gene>
    <name evidence="2" type="ORF">IZO911_LOCUS28728</name>
</gene>
<dbReference type="PANTHER" id="PTHR19932:SF10">
    <property type="entry name" value="WD REPEAT AND HMG-BOX DNA-BINDING PROTEIN 1"/>
    <property type="match status" value="1"/>
</dbReference>
<dbReference type="GO" id="GO:0043596">
    <property type="term" value="C:nuclear replication fork"/>
    <property type="evidence" value="ECO:0007669"/>
    <property type="project" value="TreeGrafter"/>
</dbReference>
<sequence>MINLEELILFLSVIRIDSTLIDGIELYDQVLVHMLHLNKFVFSINTAVFIVKNEIDVPSNQDIQDSFIGRGYAQVGSFAHFEPRTSKDRIFGSKQTKAVVISHIYSLPYQFESFLYLNNSFQGAIIHASSQTGKCLCILYQSRDSNMREWTINTENNDKIELVNLCEDFIAIGTSQRLIRLMSLSGIQQCIIRLQGSIVSMSYYQNQLWIIHHSTQGLPKEQAMSYVLLNIENDRYHTGSLPLIPKTKLI</sequence>
<comment type="caution">
    <text evidence="2">The sequence shown here is derived from an EMBL/GenBank/DDBJ whole genome shotgun (WGS) entry which is preliminary data.</text>
</comment>
<dbReference type="AlphaFoldDB" id="A0A814WER6"/>
<dbReference type="GO" id="GO:0003682">
    <property type="term" value="F:chromatin binding"/>
    <property type="evidence" value="ECO:0007669"/>
    <property type="project" value="TreeGrafter"/>
</dbReference>
<dbReference type="GO" id="GO:0006261">
    <property type="term" value="P:DNA-templated DNA replication"/>
    <property type="evidence" value="ECO:0007669"/>
    <property type="project" value="TreeGrafter"/>
</dbReference>
<accession>A0A814WER6</accession>
<dbReference type="EMBL" id="CAJNOE010000412">
    <property type="protein sequence ID" value="CAF1203075.1"/>
    <property type="molecule type" value="Genomic_DNA"/>
</dbReference>
<organism evidence="2 3">
    <name type="scientific">Adineta steineri</name>
    <dbReference type="NCBI Taxonomy" id="433720"/>
    <lineage>
        <taxon>Eukaryota</taxon>
        <taxon>Metazoa</taxon>
        <taxon>Spiralia</taxon>
        <taxon>Gnathifera</taxon>
        <taxon>Rotifera</taxon>
        <taxon>Eurotatoria</taxon>
        <taxon>Bdelloidea</taxon>
        <taxon>Adinetida</taxon>
        <taxon>Adinetidae</taxon>
        <taxon>Adineta</taxon>
    </lineage>
</organism>
<dbReference type="PANTHER" id="PTHR19932">
    <property type="entry name" value="WD REPEAT AND HMG-BOX DNA BINDING PROTEIN"/>
    <property type="match status" value="1"/>
</dbReference>
<evidence type="ECO:0000313" key="3">
    <source>
        <dbReference type="Proteomes" id="UP000663860"/>
    </source>
</evidence>
<dbReference type="Proteomes" id="UP000663860">
    <property type="component" value="Unassembled WGS sequence"/>
</dbReference>
<dbReference type="GO" id="GO:0006281">
    <property type="term" value="P:DNA repair"/>
    <property type="evidence" value="ECO:0007669"/>
    <property type="project" value="TreeGrafter"/>
</dbReference>
<dbReference type="GO" id="GO:0000278">
    <property type="term" value="P:mitotic cell cycle"/>
    <property type="evidence" value="ECO:0007669"/>
    <property type="project" value="TreeGrafter"/>
</dbReference>
<name>A0A814WER6_9BILA</name>
<reference evidence="2" key="1">
    <citation type="submission" date="2021-02" db="EMBL/GenBank/DDBJ databases">
        <authorList>
            <person name="Nowell W R."/>
        </authorList>
    </citation>
    <scope>NUCLEOTIDE SEQUENCE</scope>
</reference>
<dbReference type="Pfam" id="PF12341">
    <property type="entry name" value="Mcl1_mid"/>
    <property type="match status" value="1"/>
</dbReference>